<dbReference type="AlphaFoldDB" id="A0A0A8Z1Q8"/>
<evidence type="ECO:0000313" key="1">
    <source>
        <dbReference type="EMBL" id="JAD28807.1"/>
    </source>
</evidence>
<name>A0A0A8Z1Q8_ARUDO</name>
<dbReference type="EMBL" id="GBRH01269088">
    <property type="protein sequence ID" value="JAD28807.1"/>
    <property type="molecule type" value="Transcribed_RNA"/>
</dbReference>
<protein>
    <submittedName>
        <fullName evidence="1">Uncharacterized protein</fullName>
    </submittedName>
</protein>
<reference evidence="1" key="1">
    <citation type="submission" date="2014-09" db="EMBL/GenBank/DDBJ databases">
        <authorList>
            <person name="Magalhaes I.L.F."/>
            <person name="Oliveira U."/>
            <person name="Santos F.R."/>
            <person name="Vidigal T.H.D.A."/>
            <person name="Brescovit A.D."/>
            <person name="Santos A.J."/>
        </authorList>
    </citation>
    <scope>NUCLEOTIDE SEQUENCE</scope>
    <source>
        <tissue evidence="1">Shoot tissue taken approximately 20 cm above the soil surface</tissue>
    </source>
</reference>
<organism evidence="1">
    <name type="scientific">Arundo donax</name>
    <name type="common">Giant reed</name>
    <name type="synonym">Donax arundinaceus</name>
    <dbReference type="NCBI Taxonomy" id="35708"/>
    <lineage>
        <taxon>Eukaryota</taxon>
        <taxon>Viridiplantae</taxon>
        <taxon>Streptophyta</taxon>
        <taxon>Embryophyta</taxon>
        <taxon>Tracheophyta</taxon>
        <taxon>Spermatophyta</taxon>
        <taxon>Magnoliopsida</taxon>
        <taxon>Liliopsida</taxon>
        <taxon>Poales</taxon>
        <taxon>Poaceae</taxon>
        <taxon>PACMAD clade</taxon>
        <taxon>Arundinoideae</taxon>
        <taxon>Arundineae</taxon>
        <taxon>Arundo</taxon>
    </lineage>
</organism>
<accession>A0A0A8Z1Q8</accession>
<sequence length="29" mass="3376">MAQEMCSTEEWYLIHDSRKPTGISVKYTA</sequence>
<proteinExistence type="predicted"/>
<reference evidence="1" key="2">
    <citation type="journal article" date="2015" name="Data Brief">
        <title>Shoot transcriptome of the giant reed, Arundo donax.</title>
        <authorList>
            <person name="Barrero R.A."/>
            <person name="Guerrero F.D."/>
            <person name="Moolhuijzen P."/>
            <person name="Goolsby J.A."/>
            <person name="Tidwell J."/>
            <person name="Bellgard S.E."/>
            <person name="Bellgard M.I."/>
        </authorList>
    </citation>
    <scope>NUCLEOTIDE SEQUENCE</scope>
    <source>
        <tissue evidence="1">Shoot tissue taken approximately 20 cm above the soil surface</tissue>
    </source>
</reference>